<dbReference type="EMBL" id="BLPF01000001">
    <property type="protein sequence ID" value="GFJ76117.1"/>
    <property type="molecule type" value="Genomic_DNA"/>
</dbReference>
<dbReference type="GO" id="GO:0140359">
    <property type="term" value="F:ABC-type transporter activity"/>
    <property type="evidence" value="ECO:0007669"/>
    <property type="project" value="InterPro"/>
</dbReference>
<evidence type="ECO:0008006" key="4">
    <source>
        <dbReference type="Google" id="ProtNLM"/>
    </source>
</evidence>
<feature type="transmembrane region" description="Helical" evidence="1">
    <location>
        <begin position="298"/>
        <end position="324"/>
    </location>
</feature>
<accession>A0A6V8K2V6</accession>
<proteinExistence type="predicted"/>
<feature type="transmembrane region" description="Helical" evidence="1">
    <location>
        <begin position="249"/>
        <end position="271"/>
    </location>
</feature>
<evidence type="ECO:0000256" key="1">
    <source>
        <dbReference type="SAM" id="Phobius"/>
    </source>
</evidence>
<name>A0A6V8K2V6_9ACTN</name>
<feature type="transmembrane region" description="Helical" evidence="1">
    <location>
        <begin position="431"/>
        <end position="452"/>
    </location>
</feature>
<dbReference type="AlphaFoldDB" id="A0A6V8K2V6"/>
<dbReference type="Proteomes" id="UP000482800">
    <property type="component" value="Unassembled WGS sequence"/>
</dbReference>
<keyword evidence="1" id="KW-1133">Transmembrane helix</keyword>
<dbReference type="RefSeq" id="WP_173052839.1">
    <property type="nucleotide sequence ID" value="NZ_BAABGO010000003.1"/>
</dbReference>
<dbReference type="GO" id="GO:0005886">
    <property type="term" value="C:plasma membrane"/>
    <property type="evidence" value="ECO:0007669"/>
    <property type="project" value="UniProtKB-SubCell"/>
</dbReference>
<comment type="caution">
    <text evidence="2">The sequence shown here is derived from an EMBL/GenBank/DDBJ whole genome shotgun (WGS) entry which is preliminary data.</text>
</comment>
<keyword evidence="1" id="KW-0472">Membrane</keyword>
<evidence type="ECO:0000313" key="3">
    <source>
        <dbReference type="Proteomes" id="UP000482800"/>
    </source>
</evidence>
<gene>
    <name evidence="2" type="ORF">Phou_002970</name>
</gene>
<reference evidence="2 3" key="1">
    <citation type="submission" date="2020-03" db="EMBL/GenBank/DDBJ databases">
        <title>Whole genome shotgun sequence of Phytohabitans houttuyneae NBRC 108639.</title>
        <authorList>
            <person name="Komaki H."/>
            <person name="Tamura T."/>
        </authorList>
    </citation>
    <scope>NUCLEOTIDE SEQUENCE [LARGE SCALE GENOMIC DNA]</scope>
    <source>
        <strain evidence="2 3">NBRC 108639</strain>
    </source>
</reference>
<dbReference type="Gene3D" id="2.60.120.200">
    <property type="match status" value="1"/>
</dbReference>
<evidence type="ECO:0000313" key="2">
    <source>
        <dbReference type="EMBL" id="GFJ76117.1"/>
    </source>
</evidence>
<feature type="transmembrane region" description="Helical" evidence="1">
    <location>
        <begin position="344"/>
        <end position="365"/>
    </location>
</feature>
<feature type="transmembrane region" description="Helical" evidence="1">
    <location>
        <begin position="372"/>
        <end position="393"/>
    </location>
</feature>
<sequence>MRPLRAELTKLRTAPGLVWCLVGAAAVMLALPLLASAGNPGTYDRAAYVDEFRFVHRTLSGDGTLTARVRTPAAGHPWAMTGLMVKQSASPGARYAAVFVTPGHGTRMQADFTVDIAGGGAASWLRIARTGDTVTGYASADGATWREVGRVPMAGLPASVEIGLFATSPGITRTVATRPVLVPTRPATALFDSVSPAGEWRGTDVGLPSGRSTVEARDVLSVTAQPGGVLSVTAQPGDILARADDGSRVVAATAGTFAGMLPLVALGALVMTSEYRRHLVRTTLAASPRRGPVLAAKALVAGGACFAAALVATAAALLLAQPLLRRNGYRPPTYPDPSLGDPRVLRVVAGTAAAAALVALLGLGAGAILRRGAAAITAVAAVLLVPAVLTPLLPAGAGTWVQRLTPVAGLSVQQVRETDDAFLLPWAGRPWAGLAVLAAWAAAALAVAYLLLSRRDA</sequence>
<protein>
    <recommendedName>
        <fullName evidence="4">DUF1349 domain-containing protein</fullName>
    </recommendedName>
</protein>
<keyword evidence="1" id="KW-0812">Transmembrane</keyword>
<organism evidence="2 3">
    <name type="scientific">Phytohabitans houttuyneae</name>
    <dbReference type="NCBI Taxonomy" id="1076126"/>
    <lineage>
        <taxon>Bacteria</taxon>
        <taxon>Bacillati</taxon>
        <taxon>Actinomycetota</taxon>
        <taxon>Actinomycetes</taxon>
        <taxon>Micromonosporales</taxon>
        <taxon>Micromonosporaceae</taxon>
    </lineage>
</organism>
<reference evidence="2 3" key="2">
    <citation type="submission" date="2020-03" db="EMBL/GenBank/DDBJ databases">
        <authorList>
            <person name="Ichikawa N."/>
            <person name="Kimura A."/>
            <person name="Kitahashi Y."/>
            <person name="Uohara A."/>
        </authorList>
    </citation>
    <scope>NUCLEOTIDE SEQUENCE [LARGE SCALE GENOMIC DNA]</scope>
    <source>
        <strain evidence="2 3">NBRC 108639</strain>
    </source>
</reference>
<keyword evidence="3" id="KW-1185">Reference proteome</keyword>